<dbReference type="Proteomes" id="UP000484076">
    <property type="component" value="Unassembled WGS sequence"/>
</dbReference>
<evidence type="ECO:0000313" key="1">
    <source>
        <dbReference type="EMBL" id="NUB46109.1"/>
    </source>
</evidence>
<proteinExistence type="predicted"/>
<dbReference type="AlphaFoldDB" id="A0A8X8H4B2"/>
<dbReference type="RefSeq" id="WP_152828276.1">
    <property type="nucleotide sequence ID" value="NZ_WHUT02000011.1"/>
</dbReference>
<comment type="caution">
    <text evidence="1">The sequence shown here is derived from an EMBL/GenBank/DDBJ whole genome shotgun (WGS) entry which is preliminary data.</text>
</comment>
<gene>
    <name evidence="1" type="ORF">GEU84_017075</name>
</gene>
<evidence type="ECO:0000313" key="2">
    <source>
        <dbReference type="Proteomes" id="UP000484076"/>
    </source>
</evidence>
<accession>A0A8X8H4B2</accession>
<dbReference type="EMBL" id="WHUT02000011">
    <property type="protein sequence ID" value="NUB46109.1"/>
    <property type="molecule type" value="Genomic_DNA"/>
</dbReference>
<sequence length="75" mass="8122">MAEKRVSVRLVAEGGRQVRGELEGIGEAGTRGFGRLSSEMELANARLGRGRAQFSIRAFSGLRSSSMKGLKHSWS</sequence>
<keyword evidence="2" id="KW-1185">Reference proteome</keyword>
<reference evidence="1" key="1">
    <citation type="submission" date="2020-05" db="EMBL/GenBank/DDBJ databases">
        <title>Fertoebacter nigrum gen. nov., sp. nov., a new member of the family Rhodobacteraceae.</title>
        <authorList>
            <person name="Szuroczki S."/>
            <person name="Abbaszade G."/>
            <person name="Buni D."/>
            <person name="Schumann P."/>
            <person name="Toth E."/>
        </authorList>
    </citation>
    <scope>NUCLEOTIDE SEQUENCE</scope>
    <source>
        <strain evidence="1">RG-N-1a</strain>
    </source>
</reference>
<name>A0A8X8H4B2_9RHOB</name>
<protein>
    <submittedName>
        <fullName evidence="1">Uncharacterized protein</fullName>
    </submittedName>
</protein>
<organism evidence="1 2">
    <name type="scientific">Fertoeibacter niger</name>
    <dbReference type="NCBI Taxonomy" id="2656921"/>
    <lineage>
        <taxon>Bacteria</taxon>
        <taxon>Pseudomonadati</taxon>
        <taxon>Pseudomonadota</taxon>
        <taxon>Alphaproteobacteria</taxon>
        <taxon>Rhodobacterales</taxon>
        <taxon>Paracoccaceae</taxon>
        <taxon>Fertoeibacter</taxon>
    </lineage>
</organism>